<dbReference type="RefSeq" id="YP_010112595.1">
    <property type="nucleotide sequence ID" value="NC_055893.1"/>
</dbReference>
<protein>
    <submittedName>
        <fullName evidence="1">Uncharacterized protein</fullName>
    </submittedName>
</protein>
<evidence type="ECO:0000313" key="2">
    <source>
        <dbReference type="Proteomes" id="UP000593850"/>
    </source>
</evidence>
<dbReference type="GeneID" id="65131008"/>
<keyword evidence="2" id="KW-1185">Reference proteome</keyword>
<evidence type="ECO:0000313" key="1">
    <source>
        <dbReference type="EMBL" id="QOR57143.1"/>
    </source>
</evidence>
<reference evidence="1 2" key="1">
    <citation type="submission" date="2020-07" db="EMBL/GenBank/DDBJ databases">
        <title>Taxonomic proposal: Crassvirales, a new order of highly abundant and diverse bacterial viruses.</title>
        <authorList>
            <person name="Shkoporov A.N."/>
            <person name="Stockdale S.R."/>
            <person name="Guerin E."/>
            <person name="Ross R.P."/>
            <person name="Hill C."/>
        </authorList>
    </citation>
    <scope>NUCLEOTIDE SEQUENCE [LARGE SCALE GENOMIC DNA]</scope>
</reference>
<dbReference type="KEGG" id="vg:65131008"/>
<accession>A0A7M1RRZ1</accession>
<name>A0A7M1RRZ1_9CAUD</name>
<proteinExistence type="predicted"/>
<dbReference type="EMBL" id="MT774400">
    <property type="protein sequence ID" value="QOR57143.1"/>
    <property type="molecule type" value="Genomic_DNA"/>
</dbReference>
<dbReference type="Proteomes" id="UP000593850">
    <property type="component" value="Segment"/>
</dbReference>
<organism evidence="1 2">
    <name type="scientific">uncultured phage cr4_1</name>
    <dbReference type="NCBI Taxonomy" id="2772084"/>
    <lineage>
        <taxon>Viruses</taxon>
        <taxon>Duplodnaviria</taxon>
        <taxon>Heunggongvirae</taxon>
        <taxon>Uroviricota</taxon>
        <taxon>Caudoviricetes</taxon>
        <taxon>Crassvirales</taxon>
        <taxon>Suoliviridae</taxon>
        <taxon>Loutivirinae</taxon>
        <taxon>Buorbuivirus</taxon>
        <taxon>Buorbuivirus hominis</taxon>
    </lineage>
</organism>
<sequence>MKKLFVYGAEVLKDKDDNDYVLLSLLAEEDGVMASGMYSKAIFENAKTRTGFLYKQVEKRLKDNDKWEGDIDDPSTWITTVGEVVTLDMRPHYVTYEEGGRKKYRKSRNGEKAISNRATVVMLPGETVASLRASLESRIDEDDFVEMSDDSDE</sequence>